<name>A0ABY6DN26_9NEIS</name>
<gene>
    <name evidence="3" type="ORF">N8I74_16535</name>
</gene>
<accession>A0ABY6DN26</accession>
<dbReference type="Pfam" id="PF22807">
    <property type="entry name" value="TrAA12"/>
    <property type="match status" value="1"/>
</dbReference>
<keyword evidence="4" id="KW-1185">Reference proteome</keyword>
<evidence type="ECO:0000256" key="1">
    <source>
        <dbReference type="SAM" id="SignalP"/>
    </source>
</evidence>
<protein>
    <recommendedName>
        <fullName evidence="2">Pyrroloquinoline quinone-dependent pyranose dehydrogenase beta-propeller domain-containing protein</fullName>
    </recommendedName>
</protein>
<feature type="domain" description="Pyrroloquinoline quinone-dependent pyranose dehydrogenase beta-propeller" evidence="2">
    <location>
        <begin position="79"/>
        <end position="456"/>
    </location>
</feature>
<organism evidence="3 4">
    <name type="scientific">Chitiniphilus purpureus</name>
    <dbReference type="NCBI Taxonomy" id="2981137"/>
    <lineage>
        <taxon>Bacteria</taxon>
        <taxon>Pseudomonadati</taxon>
        <taxon>Pseudomonadota</taxon>
        <taxon>Betaproteobacteria</taxon>
        <taxon>Neisseriales</taxon>
        <taxon>Chitinibacteraceae</taxon>
        <taxon>Chitiniphilus</taxon>
    </lineage>
</organism>
<sequence length="457" mass="48455">MRLRSSINVAGLSAGVFVSLALLACSSAFDDDGNPGGGAPTPVVTPTPTAPGTQRVAVTLEVPAGLGAAPLDTPRTLTVPAGFGVRVVARIPDARFMAEAANGDLLVSQPSTGVIKRVVRNNAASVVNDFATGLNGGHDLVFHQIGTTQYLYIGERNRISRAPYVNGDVMLRPRTAVVANLPDASLAELNGQYGHQLKNIAFVGETLLVSIASATNAAPSDILANPKRGAVYAFDANGGGMRLFAQGLRNAEGLAVHPVTGALWAVVNHRDNVRYPLQDGRYPYKGLDQAYVNDNPPEPFTQVRDGGNYGWPYCNPDAAQTTDLPPYLPDVENNENQAALDCGTLDRISKALPAHSAPLGLSFWTGESAPAGWRNGALIGLHGCWNCSAPRGYKVIHLPLNSDNSFGDAQDLVTGFLSDPDNIASRWGRPVDVIPNRDGNLYISDDHAGAIYELYRK</sequence>
<feature type="chain" id="PRO_5045622358" description="Pyrroloquinoline quinone-dependent pyranose dehydrogenase beta-propeller domain-containing protein" evidence="1">
    <location>
        <begin position="31"/>
        <end position="457"/>
    </location>
</feature>
<dbReference type="InterPro" id="IPR011041">
    <property type="entry name" value="Quinoprot_gluc/sorb_DH_b-prop"/>
</dbReference>
<evidence type="ECO:0000313" key="4">
    <source>
        <dbReference type="Proteomes" id="UP001061302"/>
    </source>
</evidence>
<dbReference type="EMBL" id="CP106753">
    <property type="protein sequence ID" value="UXY14906.1"/>
    <property type="molecule type" value="Genomic_DNA"/>
</dbReference>
<dbReference type="Gene3D" id="2.120.10.30">
    <property type="entry name" value="TolB, C-terminal domain"/>
    <property type="match status" value="1"/>
</dbReference>
<dbReference type="PROSITE" id="PS51257">
    <property type="entry name" value="PROKAR_LIPOPROTEIN"/>
    <property type="match status" value="1"/>
</dbReference>
<proteinExistence type="predicted"/>
<evidence type="ECO:0000313" key="3">
    <source>
        <dbReference type="EMBL" id="UXY14906.1"/>
    </source>
</evidence>
<feature type="signal peptide" evidence="1">
    <location>
        <begin position="1"/>
        <end position="30"/>
    </location>
</feature>
<dbReference type="RefSeq" id="WP_263124238.1">
    <property type="nucleotide sequence ID" value="NZ_CP106753.1"/>
</dbReference>
<dbReference type="Proteomes" id="UP001061302">
    <property type="component" value="Chromosome"/>
</dbReference>
<dbReference type="InterPro" id="IPR011042">
    <property type="entry name" value="6-blade_b-propeller_TolB-like"/>
</dbReference>
<keyword evidence="1" id="KW-0732">Signal</keyword>
<dbReference type="InterPro" id="IPR054539">
    <property type="entry name" value="Beta-prop_PDH"/>
</dbReference>
<evidence type="ECO:0000259" key="2">
    <source>
        <dbReference type="Pfam" id="PF22807"/>
    </source>
</evidence>
<reference evidence="3" key="1">
    <citation type="submission" date="2022-10" db="EMBL/GenBank/DDBJ databases">
        <title>Chitiniphilus purpureus sp. nov., a novel chitin-degrading bacterium isolated from crawfish pond sediment.</title>
        <authorList>
            <person name="Li K."/>
        </authorList>
    </citation>
    <scope>NUCLEOTIDE SEQUENCE</scope>
    <source>
        <strain evidence="3">CD1</strain>
    </source>
</reference>
<dbReference type="SUPFAM" id="SSF50952">
    <property type="entry name" value="Soluble quinoprotein glucose dehydrogenase"/>
    <property type="match status" value="1"/>
</dbReference>